<name>A0A072P6Q2_9EURO</name>
<sequence length="352" mass="39197">MHAIGTSHNCFSCVQADELHQNRHRQIAELVAEYKAAGQSEQGHSPPNLRASLGELAINVHRLPPQPSRHRYAPDEAGDMDADADADDENDGNETTTDTMTSDSMVPPCKATKAEKRVLKRAAKAAKSQNKAAKNQAKHTISVKSEDVELVNTVLHGKVTPTTEHPLAQNKTIEEVINRNMGFMSSIDEHKKQLMASIALRRKNDRERRNATLVVAENKKRRFSALSHSSYNDEDDEDDETETLLTAVLTKLGIDREHVKSGSGSAKKNVGKNPSMSGTPGAPYNNSRSVRRRDIVGNLRTLVKDDLEKFENDHRETCIRAGGFWRYVKKPVFERMTKVVGEVDWKTGAKLK</sequence>
<dbReference type="RefSeq" id="XP_013258349.1">
    <property type="nucleotide sequence ID" value="XM_013402895.1"/>
</dbReference>
<dbReference type="HOGENOM" id="CLU_754686_0_0_1"/>
<feature type="compositionally biased region" description="Polar residues" evidence="2">
    <location>
        <begin position="262"/>
        <end position="288"/>
    </location>
</feature>
<proteinExistence type="predicted"/>
<feature type="non-terminal residue" evidence="3">
    <location>
        <position position="352"/>
    </location>
</feature>
<dbReference type="AlphaFoldDB" id="A0A072P6Q2"/>
<feature type="region of interest" description="Disordered" evidence="2">
    <location>
        <begin position="64"/>
        <end position="109"/>
    </location>
</feature>
<protein>
    <submittedName>
        <fullName evidence="3">Uncharacterized protein</fullName>
    </submittedName>
</protein>
<dbReference type="Proteomes" id="UP000027920">
    <property type="component" value="Unassembled WGS sequence"/>
</dbReference>
<evidence type="ECO:0000313" key="4">
    <source>
        <dbReference type="Proteomes" id="UP000027920"/>
    </source>
</evidence>
<gene>
    <name evidence="3" type="ORF">A1O9_08510</name>
</gene>
<keyword evidence="1" id="KW-0175">Coiled coil</keyword>
<evidence type="ECO:0000256" key="2">
    <source>
        <dbReference type="SAM" id="MobiDB-lite"/>
    </source>
</evidence>
<evidence type="ECO:0000313" key="3">
    <source>
        <dbReference type="EMBL" id="KEF55759.1"/>
    </source>
</evidence>
<feature type="compositionally biased region" description="Acidic residues" evidence="2">
    <location>
        <begin position="76"/>
        <end position="92"/>
    </location>
</feature>
<comment type="caution">
    <text evidence="3">The sequence shown here is derived from an EMBL/GenBank/DDBJ whole genome shotgun (WGS) entry which is preliminary data.</text>
</comment>
<feature type="coiled-coil region" evidence="1">
    <location>
        <begin position="109"/>
        <end position="136"/>
    </location>
</feature>
<accession>A0A072P6Q2</accession>
<dbReference type="GeneID" id="25283422"/>
<feature type="compositionally biased region" description="Low complexity" evidence="2">
    <location>
        <begin position="93"/>
        <end position="104"/>
    </location>
</feature>
<dbReference type="EMBL" id="AMGV01000007">
    <property type="protein sequence ID" value="KEF55759.1"/>
    <property type="molecule type" value="Genomic_DNA"/>
</dbReference>
<keyword evidence="4" id="KW-1185">Reference proteome</keyword>
<dbReference type="OrthoDB" id="4156490at2759"/>
<evidence type="ECO:0000256" key="1">
    <source>
        <dbReference type="SAM" id="Coils"/>
    </source>
</evidence>
<reference evidence="3 4" key="1">
    <citation type="submission" date="2013-03" db="EMBL/GenBank/DDBJ databases">
        <title>The Genome Sequence of Exophiala aquamarina CBS 119918.</title>
        <authorList>
            <consortium name="The Broad Institute Genomics Platform"/>
            <person name="Cuomo C."/>
            <person name="de Hoog S."/>
            <person name="Gorbushina A."/>
            <person name="Walker B."/>
            <person name="Young S.K."/>
            <person name="Zeng Q."/>
            <person name="Gargeya S."/>
            <person name="Fitzgerald M."/>
            <person name="Haas B."/>
            <person name="Abouelleil A."/>
            <person name="Allen A.W."/>
            <person name="Alvarado L."/>
            <person name="Arachchi H.M."/>
            <person name="Berlin A.M."/>
            <person name="Chapman S.B."/>
            <person name="Gainer-Dewar J."/>
            <person name="Goldberg J."/>
            <person name="Griggs A."/>
            <person name="Gujja S."/>
            <person name="Hansen M."/>
            <person name="Howarth C."/>
            <person name="Imamovic A."/>
            <person name="Ireland A."/>
            <person name="Larimer J."/>
            <person name="McCowan C."/>
            <person name="Murphy C."/>
            <person name="Pearson M."/>
            <person name="Poon T.W."/>
            <person name="Priest M."/>
            <person name="Roberts A."/>
            <person name="Saif S."/>
            <person name="Shea T."/>
            <person name="Sisk P."/>
            <person name="Sykes S."/>
            <person name="Wortman J."/>
            <person name="Nusbaum C."/>
            <person name="Birren B."/>
        </authorList>
    </citation>
    <scope>NUCLEOTIDE SEQUENCE [LARGE SCALE GENOMIC DNA]</scope>
    <source>
        <strain evidence="3 4">CBS 119918</strain>
    </source>
</reference>
<dbReference type="VEuPathDB" id="FungiDB:A1O9_08510"/>
<feature type="region of interest" description="Disordered" evidence="2">
    <location>
        <begin position="259"/>
        <end position="291"/>
    </location>
</feature>
<organism evidence="3 4">
    <name type="scientific">Exophiala aquamarina CBS 119918</name>
    <dbReference type="NCBI Taxonomy" id="1182545"/>
    <lineage>
        <taxon>Eukaryota</taxon>
        <taxon>Fungi</taxon>
        <taxon>Dikarya</taxon>
        <taxon>Ascomycota</taxon>
        <taxon>Pezizomycotina</taxon>
        <taxon>Eurotiomycetes</taxon>
        <taxon>Chaetothyriomycetidae</taxon>
        <taxon>Chaetothyriales</taxon>
        <taxon>Herpotrichiellaceae</taxon>
        <taxon>Exophiala</taxon>
    </lineage>
</organism>